<keyword evidence="2 11" id="KW-0963">Cytoplasm</keyword>
<reference evidence="13 14" key="1">
    <citation type="submission" date="2017-09" db="EMBL/GenBank/DDBJ databases">
        <title>Depth-based differentiation of microbial function through sediment-hosted aquifers and enrichment of novel symbionts in the deep terrestrial subsurface.</title>
        <authorList>
            <person name="Probst A.J."/>
            <person name="Ladd B."/>
            <person name="Jarett J.K."/>
            <person name="Geller-Mcgrath D.E."/>
            <person name="Sieber C.M."/>
            <person name="Emerson J.B."/>
            <person name="Anantharaman K."/>
            <person name="Thomas B.C."/>
            <person name="Malmstrom R."/>
            <person name="Stieglmeier M."/>
            <person name="Klingl A."/>
            <person name="Woyke T."/>
            <person name="Ryan C.M."/>
            <person name="Banfield J.F."/>
        </authorList>
    </citation>
    <scope>NUCLEOTIDE SEQUENCE [LARGE SCALE GENOMIC DNA]</scope>
    <source>
        <strain evidence="13">CG17_big_fil_post_rev_8_21_14_2_50_48_46</strain>
    </source>
</reference>
<comment type="cofactor">
    <cofactor evidence="11">
        <name>Mg(2+)</name>
        <dbReference type="ChEBI" id="CHEBI:18420"/>
    </cofactor>
</comment>
<keyword evidence="6 11" id="KW-0460">Magnesium</keyword>
<organism evidence="13 14">
    <name type="scientific">bacterium (Candidatus Blackallbacteria) CG17_big_fil_post_rev_8_21_14_2_50_48_46</name>
    <dbReference type="NCBI Taxonomy" id="2014261"/>
    <lineage>
        <taxon>Bacteria</taxon>
        <taxon>Candidatus Blackallbacteria</taxon>
    </lineage>
</organism>
<dbReference type="PIRSF" id="PIRSF003314">
    <property type="entry name" value="IPP_isomerase"/>
    <property type="match status" value="1"/>
</dbReference>
<dbReference type="GO" id="GO:0016491">
    <property type="term" value="F:oxidoreductase activity"/>
    <property type="evidence" value="ECO:0007669"/>
    <property type="project" value="InterPro"/>
</dbReference>
<dbReference type="Gene3D" id="3.20.20.70">
    <property type="entry name" value="Aldolase class I"/>
    <property type="match status" value="1"/>
</dbReference>
<feature type="binding site" evidence="11">
    <location>
        <position position="66"/>
    </location>
    <ligand>
        <name>FMN</name>
        <dbReference type="ChEBI" id="CHEBI:58210"/>
    </ligand>
</feature>
<keyword evidence="9 11" id="KW-0413">Isomerase</keyword>
<dbReference type="PANTHER" id="PTHR43665">
    <property type="entry name" value="ISOPENTENYL-DIPHOSPHATE DELTA-ISOMERASE"/>
    <property type="match status" value="1"/>
</dbReference>
<dbReference type="PANTHER" id="PTHR43665:SF1">
    <property type="entry name" value="ISOPENTENYL-DIPHOSPHATE DELTA-ISOMERASE"/>
    <property type="match status" value="1"/>
</dbReference>
<feature type="binding site" evidence="11">
    <location>
        <position position="192"/>
    </location>
    <ligand>
        <name>FMN</name>
        <dbReference type="ChEBI" id="CHEBI:58210"/>
    </ligand>
</feature>
<evidence type="ECO:0000256" key="8">
    <source>
        <dbReference type="ARBA" id="ARBA00023229"/>
    </source>
</evidence>
<dbReference type="HAMAP" id="MF_00354">
    <property type="entry name" value="Idi_2"/>
    <property type="match status" value="1"/>
</dbReference>
<feature type="binding site" evidence="11">
    <location>
        <position position="97"/>
    </location>
    <ligand>
        <name>FMN</name>
        <dbReference type="ChEBI" id="CHEBI:58210"/>
    </ligand>
</feature>
<evidence type="ECO:0000256" key="2">
    <source>
        <dbReference type="ARBA" id="ARBA00022490"/>
    </source>
</evidence>
<comment type="subunit">
    <text evidence="10 11">Homooctamer. Dimer of tetramers.</text>
</comment>
<feature type="binding site" evidence="11">
    <location>
        <position position="161"/>
    </location>
    <ligand>
        <name>Mg(2+)</name>
        <dbReference type="ChEBI" id="CHEBI:18420"/>
    </ligand>
</feature>
<keyword evidence="7 11" id="KW-0521">NADP</keyword>
<evidence type="ECO:0000256" key="3">
    <source>
        <dbReference type="ARBA" id="ARBA00022630"/>
    </source>
</evidence>
<gene>
    <name evidence="11" type="primary">fni</name>
    <name evidence="13" type="ORF">COW36_04470</name>
</gene>
<proteinExistence type="inferred from homology"/>
<keyword evidence="8 11" id="KW-0414">Isoprene biosynthesis</keyword>
<feature type="binding site" evidence="11">
    <location>
        <position position="125"/>
    </location>
    <ligand>
        <name>FMN</name>
        <dbReference type="ChEBI" id="CHEBI:58210"/>
    </ligand>
</feature>
<feature type="binding site" evidence="11">
    <location>
        <position position="222"/>
    </location>
    <ligand>
        <name>FMN</name>
        <dbReference type="ChEBI" id="CHEBI:58210"/>
    </ligand>
</feature>
<dbReference type="GO" id="GO:0005737">
    <property type="term" value="C:cytoplasm"/>
    <property type="evidence" value="ECO:0007669"/>
    <property type="project" value="UniProtKB-SubCell"/>
</dbReference>
<dbReference type="AlphaFoldDB" id="A0A2M7G8Y0"/>
<feature type="binding site" evidence="11">
    <location>
        <position position="160"/>
    </location>
    <ligand>
        <name>substrate</name>
    </ligand>
</feature>
<evidence type="ECO:0000259" key="12">
    <source>
        <dbReference type="Pfam" id="PF01070"/>
    </source>
</evidence>
<evidence type="ECO:0000256" key="7">
    <source>
        <dbReference type="ARBA" id="ARBA00022857"/>
    </source>
</evidence>
<comment type="catalytic activity">
    <reaction evidence="11">
        <text>isopentenyl diphosphate = dimethylallyl diphosphate</text>
        <dbReference type="Rhea" id="RHEA:23284"/>
        <dbReference type="ChEBI" id="CHEBI:57623"/>
        <dbReference type="ChEBI" id="CHEBI:128769"/>
        <dbReference type="EC" id="5.3.3.2"/>
    </reaction>
</comment>
<keyword evidence="4 11" id="KW-0288">FMN</keyword>
<feature type="binding site" evidence="11">
    <location>
        <position position="217"/>
    </location>
    <ligand>
        <name>FMN</name>
        <dbReference type="ChEBI" id="CHEBI:58210"/>
    </ligand>
</feature>
<comment type="function">
    <text evidence="11">Involved in the biosynthesis of isoprenoids. Catalyzes the 1,3-allylic rearrangement of the homoallylic substrate isopentenyl (IPP) to its allylic isomer, dimethylallyl diphosphate (DMAPP).</text>
</comment>
<dbReference type="NCBIfam" id="TIGR02151">
    <property type="entry name" value="IPP_isom_2"/>
    <property type="match status" value="1"/>
</dbReference>
<evidence type="ECO:0000313" key="14">
    <source>
        <dbReference type="Proteomes" id="UP000231019"/>
    </source>
</evidence>
<feature type="binding site" evidence="11">
    <location>
        <begin position="9"/>
        <end position="10"/>
    </location>
    <ligand>
        <name>substrate</name>
    </ligand>
</feature>
<dbReference type="GO" id="GO:0008299">
    <property type="term" value="P:isoprenoid biosynthetic process"/>
    <property type="evidence" value="ECO:0007669"/>
    <property type="project" value="UniProtKB-UniRule"/>
</dbReference>
<dbReference type="Proteomes" id="UP000231019">
    <property type="component" value="Unassembled WGS sequence"/>
</dbReference>
<comment type="cofactor">
    <cofactor evidence="11">
        <name>NADPH</name>
        <dbReference type="ChEBI" id="CHEBI:57783"/>
    </cofactor>
</comment>
<evidence type="ECO:0000256" key="11">
    <source>
        <dbReference type="HAMAP-Rule" id="MF_00354"/>
    </source>
</evidence>
<keyword evidence="5 11" id="KW-0479">Metal-binding</keyword>
<dbReference type="InterPro" id="IPR000262">
    <property type="entry name" value="FMN-dep_DH"/>
</dbReference>
<dbReference type="GO" id="GO:0004452">
    <property type="term" value="F:isopentenyl-diphosphate delta-isomerase activity"/>
    <property type="evidence" value="ECO:0007669"/>
    <property type="project" value="UniProtKB-UniRule"/>
</dbReference>
<comment type="similarity">
    <text evidence="11">Belongs to the IPP isomerase type 2 family.</text>
</comment>
<comment type="subcellular location">
    <subcellularLocation>
        <location evidence="11">Cytoplasm</location>
    </subcellularLocation>
</comment>
<evidence type="ECO:0000313" key="13">
    <source>
        <dbReference type="EMBL" id="PIW18553.1"/>
    </source>
</evidence>
<protein>
    <recommendedName>
        <fullName evidence="11">Isopentenyl-diphosphate delta-isomerase</fullName>
        <shortName evidence="11">IPP isomerase</shortName>
        <ecNumber evidence="11">5.3.3.2</ecNumber>
    </recommendedName>
    <alternativeName>
        <fullName evidence="11">Isopentenyl diphosphate:dimethylallyl diphosphate isomerase</fullName>
    </alternativeName>
    <alternativeName>
        <fullName evidence="11">Isopentenyl pyrophosphate isomerase</fullName>
    </alternativeName>
    <alternativeName>
        <fullName evidence="11">Type 2 isopentenyl diphosphate isomerase</fullName>
        <shortName evidence="11">IDI-2</shortName>
    </alternativeName>
</protein>
<comment type="caution">
    <text evidence="13">The sequence shown here is derived from an EMBL/GenBank/DDBJ whole genome shotgun (WGS) entry which is preliminary data.</text>
</comment>
<dbReference type="GO" id="GO:0000287">
    <property type="term" value="F:magnesium ion binding"/>
    <property type="evidence" value="ECO:0007669"/>
    <property type="project" value="UniProtKB-UniRule"/>
</dbReference>
<accession>A0A2M7G8Y0</accession>
<feature type="binding site" evidence="11">
    <location>
        <begin position="67"/>
        <end position="69"/>
    </location>
    <ligand>
        <name>FMN</name>
        <dbReference type="ChEBI" id="CHEBI:58210"/>
    </ligand>
</feature>
<dbReference type="InterPro" id="IPR013785">
    <property type="entry name" value="Aldolase_TIM"/>
</dbReference>
<evidence type="ECO:0000256" key="6">
    <source>
        <dbReference type="ARBA" id="ARBA00022842"/>
    </source>
</evidence>
<comment type="cofactor">
    <cofactor evidence="1 11">
        <name>FMN</name>
        <dbReference type="ChEBI" id="CHEBI:58210"/>
    </cofactor>
</comment>
<evidence type="ECO:0000256" key="10">
    <source>
        <dbReference type="ARBA" id="ARBA00025810"/>
    </source>
</evidence>
<dbReference type="GO" id="GO:0010181">
    <property type="term" value="F:FMN binding"/>
    <property type="evidence" value="ECO:0007669"/>
    <property type="project" value="UniProtKB-UniRule"/>
</dbReference>
<evidence type="ECO:0000256" key="4">
    <source>
        <dbReference type="ARBA" id="ARBA00022643"/>
    </source>
</evidence>
<dbReference type="InterPro" id="IPR011179">
    <property type="entry name" value="IPdP_isomerase"/>
</dbReference>
<dbReference type="Pfam" id="PF01070">
    <property type="entry name" value="FMN_dh"/>
    <property type="match status" value="1"/>
</dbReference>
<dbReference type="EC" id="5.3.3.2" evidence="11"/>
<feature type="binding site" evidence="11">
    <location>
        <begin position="272"/>
        <end position="274"/>
    </location>
    <ligand>
        <name>FMN</name>
        <dbReference type="ChEBI" id="CHEBI:58210"/>
    </ligand>
</feature>
<feature type="domain" description="FMN-dependent dehydrogenase" evidence="12">
    <location>
        <begin position="174"/>
        <end position="334"/>
    </location>
</feature>
<feature type="binding site" evidence="11">
    <location>
        <begin position="97"/>
        <end position="99"/>
    </location>
    <ligand>
        <name>substrate</name>
    </ligand>
</feature>
<keyword evidence="3 11" id="KW-0285">Flavoprotein</keyword>
<dbReference type="GO" id="GO:0070402">
    <property type="term" value="F:NADPH binding"/>
    <property type="evidence" value="ECO:0007669"/>
    <property type="project" value="UniProtKB-UniRule"/>
</dbReference>
<dbReference type="SUPFAM" id="SSF51395">
    <property type="entry name" value="FMN-linked oxidoreductases"/>
    <property type="match status" value="1"/>
</dbReference>
<feature type="binding site" evidence="11">
    <location>
        <begin position="293"/>
        <end position="294"/>
    </location>
    <ligand>
        <name>FMN</name>
        <dbReference type="ChEBI" id="CHEBI:58210"/>
    </ligand>
</feature>
<evidence type="ECO:0000256" key="1">
    <source>
        <dbReference type="ARBA" id="ARBA00001917"/>
    </source>
</evidence>
<sequence>MADESLRQRKLDHISIALGPRSQFSQPAGFEFYQFIHQGLPELDLAEIDLSCTFLGKNLKAPLLISSMTGGPAQGGEINHHLALAAQNTGIGMGVGSQRIMLVDPSAQASFQVRDRAPDILLLGNLGAVQLNDGFDVSHCRAAVEGIGADGLYLHLNPLQEAIQPEGDTNFSGLWPQIEALCQHLPFPVLLKECGCGLSGDLAARAVQAGIAALEISGAGGTSWALIESQRSLEPMRRQLGETFADWGIPTPISLQLCREAAPSMPLIASGGVRNGLDAAKALAMGADLVSVARPFLQAATESAAAVEARIQLFLMELRVAMFCVGAKNLAELRGKPLFRI</sequence>
<evidence type="ECO:0000256" key="5">
    <source>
        <dbReference type="ARBA" id="ARBA00022723"/>
    </source>
</evidence>
<evidence type="ECO:0000256" key="9">
    <source>
        <dbReference type="ARBA" id="ARBA00023235"/>
    </source>
</evidence>
<dbReference type="EMBL" id="PFFQ01000012">
    <property type="protein sequence ID" value="PIW18553.1"/>
    <property type="molecule type" value="Genomic_DNA"/>
</dbReference>
<name>A0A2M7G8Y0_9BACT</name>
<dbReference type="CDD" id="cd02811">
    <property type="entry name" value="IDI-2_FMN"/>
    <property type="match status" value="1"/>
</dbReference>